<dbReference type="Gene3D" id="3.10.129.10">
    <property type="entry name" value="Hotdog Thioesterase"/>
    <property type="match status" value="1"/>
</dbReference>
<sequence length="155" mass="17801">MEKKIVNSYEDFEKLVGQQIGVSDYVEITQDRINLFADATSDHQWIHVDVERAKAESPFKSTIVHGYLTLSMLPYLWNQIIEVNNLKMMINYGMEKMRFGQAVLSGQRIRLTASMQSLANLRGVAKAEIKFSIDIEGERKKALEGVAVFLYYFNN</sequence>
<comment type="caution">
    <text evidence="2">The sequence shown here is derived from an EMBL/GenBank/DDBJ whole genome shotgun (WGS) entry which is preliminary data.</text>
</comment>
<dbReference type="AlphaFoldDB" id="A0A9D2CKF4"/>
<reference evidence="2" key="2">
    <citation type="submission" date="2021-04" db="EMBL/GenBank/DDBJ databases">
        <authorList>
            <person name="Gilroy R."/>
        </authorList>
    </citation>
    <scope>NUCLEOTIDE SEQUENCE</scope>
    <source>
        <strain evidence="2">Gambia2-208</strain>
    </source>
</reference>
<dbReference type="InterPro" id="IPR039375">
    <property type="entry name" value="NodN-like"/>
</dbReference>
<dbReference type="PANTHER" id="PTHR42993:SF1">
    <property type="entry name" value="MAOC-LIKE DEHYDRATASE DOMAIN-CONTAINING PROTEIN"/>
    <property type="match status" value="1"/>
</dbReference>
<dbReference type="Pfam" id="PF01575">
    <property type="entry name" value="MaoC_dehydratas"/>
    <property type="match status" value="1"/>
</dbReference>
<organism evidence="2 3">
    <name type="scientific">Candidatus Bacteroides pullicola</name>
    <dbReference type="NCBI Taxonomy" id="2838475"/>
    <lineage>
        <taxon>Bacteria</taxon>
        <taxon>Pseudomonadati</taxon>
        <taxon>Bacteroidota</taxon>
        <taxon>Bacteroidia</taxon>
        <taxon>Bacteroidales</taxon>
        <taxon>Bacteroidaceae</taxon>
        <taxon>Bacteroides</taxon>
    </lineage>
</organism>
<dbReference type="SUPFAM" id="SSF54637">
    <property type="entry name" value="Thioesterase/thiol ester dehydrase-isomerase"/>
    <property type="match status" value="1"/>
</dbReference>
<evidence type="ECO:0000259" key="1">
    <source>
        <dbReference type="Pfam" id="PF01575"/>
    </source>
</evidence>
<accession>A0A9D2CKF4</accession>
<dbReference type="InterPro" id="IPR029069">
    <property type="entry name" value="HotDog_dom_sf"/>
</dbReference>
<name>A0A9D2CKF4_9BACE</name>
<protein>
    <submittedName>
        <fullName evidence="2">MaoC family dehydratase</fullName>
    </submittedName>
</protein>
<dbReference type="Proteomes" id="UP000886851">
    <property type="component" value="Unassembled WGS sequence"/>
</dbReference>
<feature type="domain" description="MaoC-like" evidence="1">
    <location>
        <begin position="12"/>
        <end position="124"/>
    </location>
</feature>
<gene>
    <name evidence="2" type="ORF">H9824_04510</name>
</gene>
<reference evidence="2" key="1">
    <citation type="journal article" date="2021" name="PeerJ">
        <title>Extensive microbial diversity within the chicken gut microbiome revealed by metagenomics and culture.</title>
        <authorList>
            <person name="Gilroy R."/>
            <person name="Ravi A."/>
            <person name="Getino M."/>
            <person name="Pursley I."/>
            <person name="Horton D.L."/>
            <person name="Alikhan N.F."/>
            <person name="Baker D."/>
            <person name="Gharbi K."/>
            <person name="Hall N."/>
            <person name="Watson M."/>
            <person name="Adriaenssens E.M."/>
            <person name="Foster-Nyarko E."/>
            <person name="Jarju S."/>
            <person name="Secka A."/>
            <person name="Antonio M."/>
            <person name="Oren A."/>
            <person name="Chaudhuri R.R."/>
            <person name="La Ragione R."/>
            <person name="Hildebrand F."/>
            <person name="Pallen M.J."/>
        </authorList>
    </citation>
    <scope>NUCLEOTIDE SEQUENCE</scope>
    <source>
        <strain evidence="2">Gambia2-208</strain>
    </source>
</reference>
<dbReference type="InterPro" id="IPR002539">
    <property type="entry name" value="MaoC-like_dom"/>
</dbReference>
<evidence type="ECO:0000313" key="3">
    <source>
        <dbReference type="Proteomes" id="UP000886851"/>
    </source>
</evidence>
<dbReference type="EMBL" id="DXCV01000034">
    <property type="protein sequence ID" value="HIY87953.1"/>
    <property type="molecule type" value="Genomic_DNA"/>
</dbReference>
<proteinExistence type="predicted"/>
<evidence type="ECO:0000313" key="2">
    <source>
        <dbReference type="EMBL" id="HIY87953.1"/>
    </source>
</evidence>
<dbReference type="PANTHER" id="PTHR42993">
    <property type="entry name" value="MAOC-LIKE DEHYDRATASE DOMAIN-CONTAINING PROTEIN"/>
    <property type="match status" value="1"/>
</dbReference>
<dbReference type="CDD" id="cd03450">
    <property type="entry name" value="NodN"/>
    <property type="match status" value="1"/>
</dbReference>